<dbReference type="Gene3D" id="1.10.8.60">
    <property type="match status" value="1"/>
</dbReference>
<dbReference type="InterPro" id="IPR027417">
    <property type="entry name" value="P-loop_NTPase"/>
</dbReference>
<dbReference type="InterPro" id="IPR003959">
    <property type="entry name" value="ATPase_AAA_core"/>
</dbReference>
<proteinExistence type="inferred from homology"/>
<feature type="compositionally biased region" description="Low complexity" evidence="9">
    <location>
        <begin position="60"/>
        <end position="73"/>
    </location>
</feature>
<dbReference type="CDD" id="cd00009">
    <property type="entry name" value="AAA"/>
    <property type="match status" value="1"/>
</dbReference>
<sequence>MSPEEQNRSNLWVDKYAPKHFTDLLSDDGVNRNILFWLKLWDTVVFGKEKKQRSKPQESKNTQTKKFNPNFKKPNTEDLNDELDEHNRPVHPIALLCGPPGLGKTTLAHVIADQAGYNALEINASDDRSLDVFRTRIESATQMKSVLIKDQRPNCLIIDEIDGAPGPTINFLVNLAKQGDAKAGGTKKKKKLQLLQRPIICICNDLYVPALRPLRQVSYISHFPPTVSARLASRMLQISKENSLRTDMTTLMALASKADNDIRSCLNTLQFLHRQGRSVNLSMIHSLNVGQKDQHKGLFVTWQEIFQLPRPKRKQYTNPHDIEAGRASLPQKDRAIDANPASFSARFHRILSLAMTCGEYAKLMQGVFENYLEVKFKDPHLDSITLASDWMIFFDLLNTRVMESQNYIFNRYMPFIPVMFHMLFASVSRPQIKYPSADFESRQRQQKITNHLATMLADACPRVKKTLDVTLAVEEVIPLLQIIISPMFRPVSTQLFSMQEKKQLAELVDIMISFSLTYQQERNKEGQYNYVIDPNLDDITRFSDTPTSRQMTYGAKQLIAREIEVEKLRRREQALTTPAKPNQMSKRFCT</sequence>
<keyword evidence="2" id="KW-0235">DNA replication</keyword>
<evidence type="ECO:0000256" key="1">
    <source>
        <dbReference type="ARBA" id="ARBA00004123"/>
    </source>
</evidence>
<dbReference type="GO" id="GO:0003677">
    <property type="term" value="F:DNA binding"/>
    <property type="evidence" value="ECO:0007669"/>
    <property type="project" value="UniProtKB-KW"/>
</dbReference>
<keyword evidence="4" id="KW-0067">ATP-binding</keyword>
<dbReference type="SUPFAM" id="SSF52540">
    <property type="entry name" value="P-loop containing nucleoside triphosphate hydrolases"/>
    <property type="match status" value="1"/>
</dbReference>
<keyword evidence="6" id="KW-0539">Nucleus</keyword>
<evidence type="ECO:0000256" key="2">
    <source>
        <dbReference type="ARBA" id="ARBA00022705"/>
    </source>
</evidence>
<evidence type="ECO:0000256" key="8">
    <source>
        <dbReference type="ARBA" id="ARBA00043975"/>
    </source>
</evidence>
<evidence type="ECO:0000256" key="6">
    <source>
        <dbReference type="ARBA" id="ARBA00023242"/>
    </source>
</evidence>
<keyword evidence="7" id="KW-0131">Cell cycle</keyword>
<dbReference type="GO" id="GO:0005524">
    <property type="term" value="F:ATP binding"/>
    <property type="evidence" value="ECO:0007669"/>
    <property type="project" value="UniProtKB-KW"/>
</dbReference>
<name>A0A9Q1H7R2_HOLLE</name>
<dbReference type="Proteomes" id="UP001152320">
    <property type="component" value="Chromosome 10"/>
</dbReference>
<dbReference type="Pfam" id="PF00004">
    <property type="entry name" value="AAA"/>
    <property type="match status" value="1"/>
</dbReference>
<dbReference type="OrthoDB" id="2195431at2759"/>
<dbReference type="InterPro" id="IPR053016">
    <property type="entry name" value="CTF18-RFC_complex"/>
</dbReference>
<keyword evidence="3" id="KW-0547">Nucleotide-binding</keyword>
<feature type="region of interest" description="Disordered" evidence="9">
    <location>
        <begin position="49"/>
        <end position="77"/>
    </location>
</feature>
<dbReference type="GO" id="GO:0005634">
    <property type="term" value="C:nucleus"/>
    <property type="evidence" value="ECO:0007669"/>
    <property type="project" value="UniProtKB-SubCell"/>
</dbReference>
<feature type="domain" description="AAA+ ATPase" evidence="10">
    <location>
        <begin position="90"/>
        <end position="242"/>
    </location>
</feature>
<comment type="caution">
    <text evidence="11">The sequence shown here is derived from an EMBL/GenBank/DDBJ whole genome shotgun (WGS) entry which is preliminary data.</text>
</comment>
<organism evidence="11 12">
    <name type="scientific">Holothuria leucospilota</name>
    <name type="common">Black long sea cucumber</name>
    <name type="synonym">Mertensiothuria leucospilota</name>
    <dbReference type="NCBI Taxonomy" id="206669"/>
    <lineage>
        <taxon>Eukaryota</taxon>
        <taxon>Metazoa</taxon>
        <taxon>Echinodermata</taxon>
        <taxon>Eleutherozoa</taxon>
        <taxon>Echinozoa</taxon>
        <taxon>Holothuroidea</taxon>
        <taxon>Aspidochirotacea</taxon>
        <taxon>Aspidochirotida</taxon>
        <taxon>Holothuriidae</taxon>
        <taxon>Holothuria</taxon>
    </lineage>
</organism>
<comment type="similarity">
    <text evidence="8">Belongs to the activator 1 small subunits family. CTF18 subfamily.</text>
</comment>
<dbReference type="SMART" id="SM00382">
    <property type="entry name" value="AAA"/>
    <property type="match status" value="1"/>
</dbReference>
<keyword evidence="12" id="KW-1185">Reference proteome</keyword>
<evidence type="ECO:0000259" key="10">
    <source>
        <dbReference type="SMART" id="SM00382"/>
    </source>
</evidence>
<accession>A0A9Q1H7R2</accession>
<keyword evidence="5" id="KW-0238">DNA-binding</keyword>
<dbReference type="Gene3D" id="3.40.50.300">
    <property type="entry name" value="P-loop containing nucleotide triphosphate hydrolases"/>
    <property type="match status" value="1"/>
</dbReference>
<evidence type="ECO:0000256" key="9">
    <source>
        <dbReference type="SAM" id="MobiDB-lite"/>
    </source>
</evidence>
<dbReference type="GO" id="GO:0006260">
    <property type="term" value="P:DNA replication"/>
    <property type="evidence" value="ECO:0007669"/>
    <property type="project" value="UniProtKB-KW"/>
</dbReference>
<evidence type="ECO:0000256" key="5">
    <source>
        <dbReference type="ARBA" id="ARBA00023125"/>
    </source>
</evidence>
<evidence type="ECO:0000313" key="12">
    <source>
        <dbReference type="Proteomes" id="UP001152320"/>
    </source>
</evidence>
<dbReference type="PANTHER" id="PTHR46765">
    <property type="entry name" value="P-LOOP CONTAINING NUCLEOSIDE TRIPHOSPHATE HYDROLASES SUPERFAMILY PROTEIN"/>
    <property type="match status" value="1"/>
</dbReference>
<dbReference type="PANTHER" id="PTHR46765:SF1">
    <property type="entry name" value="P-LOOP CONTAINING NUCLEOSIDE TRIPHOSPHATE HYDROLASES SUPERFAMILY PROTEIN"/>
    <property type="match status" value="1"/>
</dbReference>
<evidence type="ECO:0000256" key="4">
    <source>
        <dbReference type="ARBA" id="ARBA00022840"/>
    </source>
</evidence>
<evidence type="ECO:0000256" key="7">
    <source>
        <dbReference type="ARBA" id="ARBA00023306"/>
    </source>
</evidence>
<dbReference type="InterPro" id="IPR047854">
    <property type="entry name" value="RFC_lid"/>
</dbReference>
<gene>
    <name evidence="11" type="ORF">HOLleu_22758</name>
</gene>
<dbReference type="InterPro" id="IPR003593">
    <property type="entry name" value="AAA+_ATPase"/>
</dbReference>
<dbReference type="FunFam" id="3.40.50.300:FF:001083">
    <property type="entry name" value="Chromosome transmission fidelity factor 18"/>
    <property type="match status" value="1"/>
</dbReference>
<dbReference type="AlphaFoldDB" id="A0A9Q1H7R2"/>
<evidence type="ECO:0000313" key="11">
    <source>
        <dbReference type="EMBL" id="KAJ8035506.1"/>
    </source>
</evidence>
<protein>
    <submittedName>
        <fullName evidence="11">Chromosome transmission fidelity protein 18-like</fullName>
    </submittedName>
</protein>
<dbReference type="CDD" id="cd18140">
    <property type="entry name" value="HLD_clamp_RFC"/>
    <property type="match status" value="1"/>
</dbReference>
<evidence type="ECO:0000256" key="3">
    <source>
        <dbReference type="ARBA" id="ARBA00022741"/>
    </source>
</evidence>
<dbReference type="EMBL" id="JAIZAY010000010">
    <property type="protein sequence ID" value="KAJ8035506.1"/>
    <property type="molecule type" value="Genomic_DNA"/>
</dbReference>
<dbReference type="GO" id="GO:0016887">
    <property type="term" value="F:ATP hydrolysis activity"/>
    <property type="evidence" value="ECO:0007669"/>
    <property type="project" value="InterPro"/>
</dbReference>
<comment type="subcellular location">
    <subcellularLocation>
        <location evidence="1">Nucleus</location>
    </subcellularLocation>
</comment>
<reference evidence="11" key="1">
    <citation type="submission" date="2021-10" db="EMBL/GenBank/DDBJ databases">
        <title>Tropical sea cucumber genome reveals ecological adaptation and Cuvierian tubules defense mechanism.</title>
        <authorList>
            <person name="Chen T."/>
        </authorList>
    </citation>
    <scope>NUCLEOTIDE SEQUENCE</scope>
    <source>
        <strain evidence="11">Nanhai2018</strain>
        <tissue evidence="11">Muscle</tissue>
    </source>
</reference>